<dbReference type="EMBL" id="JABBWD010000005">
    <property type="protein sequence ID" value="KAG1781473.1"/>
    <property type="molecule type" value="Genomic_DNA"/>
</dbReference>
<keyword evidence="3" id="KW-1185">Reference proteome</keyword>
<evidence type="ECO:0000313" key="3">
    <source>
        <dbReference type="Proteomes" id="UP000714275"/>
    </source>
</evidence>
<gene>
    <name evidence="2" type="ORF">EV702DRAFT_1192966</name>
</gene>
<dbReference type="AlphaFoldDB" id="A0A9P7D727"/>
<feature type="region of interest" description="Disordered" evidence="1">
    <location>
        <begin position="1"/>
        <end position="38"/>
    </location>
</feature>
<accession>A0A9P7D727</accession>
<dbReference type="OrthoDB" id="4230923at2759"/>
<reference evidence="2" key="1">
    <citation type="journal article" date="2020" name="New Phytol.">
        <title>Comparative genomics reveals dynamic genome evolution in host specialist ectomycorrhizal fungi.</title>
        <authorList>
            <person name="Lofgren L.A."/>
            <person name="Nguyen N.H."/>
            <person name="Vilgalys R."/>
            <person name="Ruytinx J."/>
            <person name="Liao H.L."/>
            <person name="Branco S."/>
            <person name="Kuo A."/>
            <person name="LaButti K."/>
            <person name="Lipzen A."/>
            <person name="Andreopoulos W."/>
            <person name="Pangilinan J."/>
            <person name="Riley R."/>
            <person name="Hundley H."/>
            <person name="Na H."/>
            <person name="Barry K."/>
            <person name="Grigoriev I.V."/>
            <person name="Stajich J.E."/>
            <person name="Kennedy P.G."/>
        </authorList>
    </citation>
    <scope>NUCLEOTIDE SEQUENCE</scope>
    <source>
        <strain evidence="2">DOB743</strain>
    </source>
</reference>
<name>A0A9P7D727_9AGAM</name>
<feature type="compositionally biased region" description="Polar residues" evidence="1">
    <location>
        <begin position="28"/>
        <end position="38"/>
    </location>
</feature>
<evidence type="ECO:0000256" key="1">
    <source>
        <dbReference type="SAM" id="MobiDB-lite"/>
    </source>
</evidence>
<evidence type="ECO:0000313" key="2">
    <source>
        <dbReference type="EMBL" id="KAG1781473.1"/>
    </source>
</evidence>
<proteinExistence type="predicted"/>
<protein>
    <submittedName>
        <fullName evidence="2">Uncharacterized protein</fullName>
    </submittedName>
</protein>
<organism evidence="2 3">
    <name type="scientific">Suillus placidus</name>
    <dbReference type="NCBI Taxonomy" id="48579"/>
    <lineage>
        <taxon>Eukaryota</taxon>
        <taxon>Fungi</taxon>
        <taxon>Dikarya</taxon>
        <taxon>Basidiomycota</taxon>
        <taxon>Agaricomycotina</taxon>
        <taxon>Agaricomycetes</taxon>
        <taxon>Agaricomycetidae</taxon>
        <taxon>Boletales</taxon>
        <taxon>Suillineae</taxon>
        <taxon>Suillaceae</taxon>
        <taxon>Suillus</taxon>
    </lineage>
</organism>
<comment type="caution">
    <text evidence="2">The sequence shown here is derived from an EMBL/GenBank/DDBJ whole genome shotgun (WGS) entry which is preliminary data.</text>
</comment>
<dbReference type="Proteomes" id="UP000714275">
    <property type="component" value="Unassembled WGS sequence"/>
</dbReference>
<sequence>MPPAKTGNGPENDPHISNSPTPGVGPDTRNTTRNPTSTANIELLTSTVMDTMSAESYLVTKMLCQKDQPYSLTHLLSILFHITQMTASIPLPVTTAIRAVAFILKKHIQLVERITAAIKPPLESIQNASEHLQNSIQQTGESLTSTTDKVAYPQPGATLFPPNTSNSDIMKKLKDALSNIHNNSTPPGSVKSVHALHNGGIIIELESESLALGYVTLLVELS</sequence>